<gene>
    <name evidence="3" type="ORF">CHS0354_000060</name>
</gene>
<sequence length="210" mass="23686">MAPILMLMLFWGIFSDQSCATEITVEELLLQNEWLSSSSIDVQDDQGYVLKTLGKEDIIVIIDDYVDSYPARQWTPSLEVGPWNKCKDVDETVNLGFKKIHIKFKACIIVEVLPNGIKVTLSAGRLTYSETITVPNPKPICHKLPGLEIVDICLALYNLNFKELSGCARIDFSVKVKTFKIDLGCFKLKQVQEEPVQRADTLSDNNLLLF</sequence>
<keyword evidence="4" id="KW-1185">Reference proteome</keyword>
<keyword evidence="1" id="KW-0732">Signal</keyword>
<protein>
    <recommendedName>
        <fullName evidence="2">DUF4773 domain-containing protein</fullName>
    </recommendedName>
</protein>
<dbReference type="Proteomes" id="UP001195483">
    <property type="component" value="Unassembled WGS sequence"/>
</dbReference>
<dbReference type="Pfam" id="PF15998">
    <property type="entry name" value="DUF4773"/>
    <property type="match status" value="1"/>
</dbReference>
<organism evidence="3 4">
    <name type="scientific">Potamilus streckersoni</name>
    <dbReference type="NCBI Taxonomy" id="2493646"/>
    <lineage>
        <taxon>Eukaryota</taxon>
        <taxon>Metazoa</taxon>
        <taxon>Spiralia</taxon>
        <taxon>Lophotrochozoa</taxon>
        <taxon>Mollusca</taxon>
        <taxon>Bivalvia</taxon>
        <taxon>Autobranchia</taxon>
        <taxon>Heteroconchia</taxon>
        <taxon>Palaeoheterodonta</taxon>
        <taxon>Unionida</taxon>
        <taxon>Unionoidea</taxon>
        <taxon>Unionidae</taxon>
        <taxon>Ambleminae</taxon>
        <taxon>Lampsilini</taxon>
        <taxon>Potamilus</taxon>
    </lineage>
</organism>
<feature type="domain" description="DUF4773" evidence="2">
    <location>
        <begin position="94"/>
        <end position="189"/>
    </location>
</feature>
<name>A0AAE0RUB8_9BIVA</name>
<dbReference type="InterPro" id="IPR031941">
    <property type="entry name" value="DUF4773"/>
</dbReference>
<accession>A0AAE0RUB8</accession>
<evidence type="ECO:0000256" key="1">
    <source>
        <dbReference type="SAM" id="SignalP"/>
    </source>
</evidence>
<dbReference type="EMBL" id="JAEAOA010000034">
    <property type="protein sequence ID" value="KAK3579680.1"/>
    <property type="molecule type" value="Genomic_DNA"/>
</dbReference>
<reference evidence="3" key="2">
    <citation type="journal article" date="2021" name="Genome Biol. Evol.">
        <title>Developing a high-quality reference genome for a parasitic bivalve with doubly uniparental inheritance (Bivalvia: Unionida).</title>
        <authorList>
            <person name="Smith C.H."/>
        </authorList>
    </citation>
    <scope>NUCLEOTIDE SEQUENCE</scope>
    <source>
        <strain evidence="3">CHS0354</strain>
        <tissue evidence="3">Mantle</tissue>
    </source>
</reference>
<feature type="chain" id="PRO_5042231866" description="DUF4773 domain-containing protein" evidence="1">
    <location>
        <begin position="21"/>
        <end position="210"/>
    </location>
</feature>
<reference evidence="3" key="3">
    <citation type="submission" date="2023-05" db="EMBL/GenBank/DDBJ databases">
        <authorList>
            <person name="Smith C.H."/>
        </authorList>
    </citation>
    <scope>NUCLEOTIDE SEQUENCE</scope>
    <source>
        <strain evidence="3">CHS0354</strain>
        <tissue evidence="3">Mantle</tissue>
    </source>
</reference>
<evidence type="ECO:0000313" key="3">
    <source>
        <dbReference type="EMBL" id="KAK3579680.1"/>
    </source>
</evidence>
<dbReference type="AlphaFoldDB" id="A0AAE0RUB8"/>
<proteinExistence type="predicted"/>
<comment type="caution">
    <text evidence="3">The sequence shown here is derived from an EMBL/GenBank/DDBJ whole genome shotgun (WGS) entry which is preliminary data.</text>
</comment>
<evidence type="ECO:0000259" key="2">
    <source>
        <dbReference type="Pfam" id="PF15998"/>
    </source>
</evidence>
<evidence type="ECO:0000313" key="4">
    <source>
        <dbReference type="Proteomes" id="UP001195483"/>
    </source>
</evidence>
<reference evidence="3" key="1">
    <citation type="journal article" date="2021" name="Genome Biol. Evol.">
        <title>A High-Quality Reference Genome for a Parasitic Bivalve with Doubly Uniparental Inheritance (Bivalvia: Unionida).</title>
        <authorList>
            <person name="Smith C.H."/>
        </authorList>
    </citation>
    <scope>NUCLEOTIDE SEQUENCE</scope>
    <source>
        <strain evidence="3">CHS0354</strain>
    </source>
</reference>
<feature type="signal peptide" evidence="1">
    <location>
        <begin position="1"/>
        <end position="20"/>
    </location>
</feature>